<keyword evidence="2" id="KW-1185">Reference proteome</keyword>
<evidence type="ECO:0000313" key="1">
    <source>
        <dbReference type="EMBL" id="KAA8566467.1"/>
    </source>
</evidence>
<dbReference type="EMBL" id="VICG01000012">
    <property type="protein sequence ID" value="KAA8566467.1"/>
    <property type="molecule type" value="Genomic_DNA"/>
</dbReference>
<organism evidence="1 2">
    <name type="scientific">Monilinia fructicola</name>
    <name type="common">Brown rot fungus</name>
    <name type="synonym">Ciboria fructicola</name>
    <dbReference type="NCBI Taxonomy" id="38448"/>
    <lineage>
        <taxon>Eukaryota</taxon>
        <taxon>Fungi</taxon>
        <taxon>Dikarya</taxon>
        <taxon>Ascomycota</taxon>
        <taxon>Pezizomycotina</taxon>
        <taxon>Leotiomycetes</taxon>
        <taxon>Helotiales</taxon>
        <taxon>Sclerotiniaceae</taxon>
        <taxon>Monilinia</taxon>
    </lineage>
</organism>
<dbReference type="AlphaFoldDB" id="A0A5M9JCL1"/>
<comment type="caution">
    <text evidence="1">The sequence shown here is derived from an EMBL/GenBank/DDBJ whole genome shotgun (WGS) entry which is preliminary data.</text>
</comment>
<sequence>MHSIFRRIEYLSLLVFHDMKGEGRLRRLRRKVQMRCKEGAKKFPQLNPEFTQTGLFFPSLSFPILSRAIAFLSISTNRERSDQMVSNGIKSNRIKSIWSSSNIKQEEKNKQ</sequence>
<gene>
    <name evidence="1" type="ORF">EYC84_009030</name>
</gene>
<protein>
    <submittedName>
        <fullName evidence="1">Uncharacterized protein</fullName>
    </submittedName>
</protein>
<dbReference type="Proteomes" id="UP000322873">
    <property type="component" value="Unassembled WGS sequence"/>
</dbReference>
<name>A0A5M9JCL1_MONFR</name>
<accession>A0A5M9JCL1</accession>
<evidence type="ECO:0000313" key="2">
    <source>
        <dbReference type="Proteomes" id="UP000322873"/>
    </source>
</evidence>
<reference evidence="1 2" key="1">
    <citation type="submission" date="2019-06" db="EMBL/GenBank/DDBJ databases">
        <title>Genome Sequence of the Brown Rot Fungal Pathogen Monilinia fructicola.</title>
        <authorList>
            <person name="De Miccolis Angelini R.M."/>
            <person name="Landi L."/>
            <person name="Abate D."/>
            <person name="Pollastro S."/>
            <person name="Romanazzi G."/>
            <person name="Faretra F."/>
        </authorList>
    </citation>
    <scope>NUCLEOTIDE SEQUENCE [LARGE SCALE GENOMIC DNA]</scope>
    <source>
        <strain evidence="1 2">Mfrc123</strain>
    </source>
</reference>
<proteinExistence type="predicted"/>